<organism evidence="1 2">
    <name type="scientific">Anaerobacillus alkalidiazotrophicus</name>
    <dbReference type="NCBI Taxonomy" id="472963"/>
    <lineage>
        <taxon>Bacteria</taxon>
        <taxon>Bacillati</taxon>
        <taxon>Bacillota</taxon>
        <taxon>Bacilli</taxon>
        <taxon>Bacillales</taxon>
        <taxon>Bacillaceae</taxon>
        <taxon>Anaerobacillus</taxon>
    </lineage>
</organism>
<dbReference type="Proteomes" id="UP000180057">
    <property type="component" value="Unassembled WGS sequence"/>
</dbReference>
<reference evidence="1 2" key="1">
    <citation type="submission" date="2016-10" db="EMBL/GenBank/DDBJ databases">
        <title>Draft genome sequences of four alkaliphilic bacteria belonging to the Anaerobacillus genus.</title>
        <authorList>
            <person name="Bassil N.M."/>
            <person name="Lloyd J.R."/>
        </authorList>
    </citation>
    <scope>NUCLEOTIDE SEQUENCE [LARGE SCALE GENOMIC DNA]</scope>
    <source>
        <strain evidence="1 2">DSM 22531</strain>
    </source>
</reference>
<comment type="caution">
    <text evidence="1">The sequence shown here is derived from an EMBL/GenBank/DDBJ whole genome shotgun (WGS) entry which is preliminary data.</text>
</comment>
<dbReference type="EMBL" id="MLQS01000005">
    <property type="protein sequence ID" value="OIJ20896.1"/>
    <property type="molecule type" value="Genomic_DNA"/>
</dbReference>
<evidence type="ECO:0000313" key="2">
    <source>
        <dbReference type="Proteomes" id="UP000180057"/>
    </source>
</evidence>
<dbReference type="STRING" id="472963.BKP45_07765"/>
<dbReference type="AlphaFoldDB" id="A0A1S2M8H3"/>
<protein>
    <submittedName>
        <fullName evidence="1">Uncharacterized protein</fullName>
    </submittedName>
</protein>
<proteinExistence type="predicted"/>
<evidence type="ECO:0000313" key="1">
    <source>
        <dbReference type="EMBL" id="OIJ20896.1"/>
    </source>
</evidence>
<gene>
    <name evidence="1" type="ORF">BKP45_07765</name>
</gene>
<sequence length="115" mass="13465">MNNMQWYPYYPNQMYPNYYYNLPTAQRHDPTQNYSRQITEAEALRLAIINWSHFLNAIAFDQQLANEVVSLIQTGNTERLNVIMKELGLEENCYYNNGVCCNVGGRTVCMNITIR</sequence>
<keyword evidence="2" id="KW-1185">Reference proteome</keyword>
<accession>A0A1S2M8H3</accession>
<dbReference type="RefSeq" id="WP_071389165.1">
    <property type="nucleotide sequence ID" value="NZ_MLQS01000005.1"/>
</dbReference>
<name>A0A1S2M8H3_9BACI</name>